<feature type="domain" description="Myb/SANT-like" evidence="2">
    <location>
        <begin position="14"/>
        <end position="107"/>
    </location>
</feature>
<dbReference type="Proteomes" id="UP001165190">
    <property type="component" value="Unassembled WGS sequence"/>
</dbReference>
<accession>A0A9W7I6X7</accession>
<sequence>MGGKGKDPDDMKDWPKVNEVALVQLIVGKVREGKLQSSTFKKEVWSEINSEICDAIGVDYGIDKLKGKFNRLRTKYRHFSELIGHTGVKWDMTSNIVHASQDIWEEFFKKHKEFKKFKKQGCEDYELLGEIFNTTTATGKLQQLSTEDPLSPNEEKRLEEEFLYGSIHVDLEGNNSESEKPEKSKKHKIDSISGDRRSNKMNKINKMEVFLDKWASTLSAKEEAAKAKAERYKSSILDLYSIGICMGLLEKMEYVSSRSYNKAIEKFTSAEWRQIFVEMSEARRKDWVDSFD</sequence>
<dbReference type="AlphaFoldDB" id="A0A9W7I6X7"/>
<feature type="region of interest" description="Disordered" evidence="1">
    <location>
        <begin position="172"/>
        <end position="197"/>
    </location>
</feature>
<organism evidence="3 4">
    <name type="scientific">Hibiscus trionum</name>
    <name type="common">Flower of an hour</name>
    <dbReference type="NCBI Taxonomy" id="183268"/>
    <lineage>
        <taxon>Eukaryota</taxon>
        <taxon>Viridiplantae</taxon>
        <taxon>Streptophyta</taxon>
        <taxon>Embryophyta</taxon>
        <taxon>Tracheophyta</taxon>
        <taxon>Spermatophyta</taxon>
        <taxon>Magnoliopsida</taxon>
        <taxon>eudicotyledons</taxon>
        <taxon>Gunneridae</taxon>
        <taxon>Pentapetalae</taxon>
        <taxon>rosids</taxon>
        <taxon>malvids</taxon>
        <taxon>Malvales</taxon>
        <taxon>Malvaceae</taxon>
        <taxon>Malvoideae</taxon>
        <taxon>Hibiscus</taxon>
    </lineage>
</organism>
<evidence type="ECO:0000313" key="3">
    <source>
        <dbReference type="EMBL" id="GMI91604.1"/>
    </source>
</evidence>
<evidence type="ECO:0000259" key="2">
    <source>
        <dbReference type="Pfam" id="PF12776"/>
    </source>
</evidence>
<dbReference type="InterPro" id="IPR024752">
    <property type="entry name" value="Myb/SANT-like_dom"/>
</dbReference>
<proteinExistence type="predicted"/>
<dbReference type="OrthoDB" id="686198at2759"/>
<gene>
    <name evidence="3" type="ORF">HRI_002829700</name>
</gene>
<evidence type="ECO:0000313" key="4">
    <source>
        <dbReference type="Proteomes" id="UP001165190"/>
    </source>
</evidence>
<protein>
    <recommendedName>
        <fullName evidence="2">Myb/SANT-like domain-containing protein</fullName>
    </recommendedName>
</protein>
<dbReference type="EMBL" id="BSYR01000024">
    <property type="protein sequence ID" value="GMI91604.1"/>
    <property type="molecule type" value="Genomic_DNA"/>
</dbReference>
<comment type="caution">
    <text evidence="3">The sequence shown here is derived from an EMBL/GenBank/DDBJ whole genome shotgun (WGS) entry which is preliminary data.</text>
</comment>
<dbReference type="PANTHER" id="PTHR47584">
    <property type="match status" value="1"/>
</dbReference>
<reference evidence="3" key="1">
    <citation type="submission" date="2023-05" db="EMBL/GenBank/DDBJ databases">
        <title>Genome and transcriptome analyses reveal genes involved in the formation of fine ridges on petal epidermal cells in Hibiscus trionum.</title>
        <authorList>
            <person name="Koshimizu S."/>
            <person name="Masuda S."/>
            <person name="Ishii T."/>
            <person name="Shirasu K."/>
            <person name="Hoshino A."/>
            <person name="Arita M."/>
        </authorList>
    </citation>
    <scope>NUCLEOTIDE SEQUENCE</scope>
    <source>
        <strain evidence="3">Hamamatsu line</strain>
    </source>
</reference>
<name>A0A9W7I6X7_HIBTR</name>
<dbReference type="PANTHER" id="PTHR47584:SF14">
    <property type="entry name" value="L10-INTERACTING MYB DOMAIN-CONTAINING PROTEIN-LIKE"/>
    <property type="match status" value="1"/>
</dbReference>
<evidence type="ECO:0000256" key="1">
    <source>
        <dbReference type="SAM" id="MobiDB-lite"/>
    </source>
</evidence>
<dbReference type="InterPro" id="IPR045026">
    <property type="entry name" value="LIMYB"/>
</dbReference>
<keyword evidence="4" id="KW-1185">Reference proteome</keyword>
<dbReference type="Pfam" id="PF12776">
    <property type="entry name" value="Myb_DNA-bind_3"/>
    <property type="match status" value="1"/>
</dbReference>